<feature type="region of interest" description="Disordered" evidence="1">
    <location>
        <begin position="1"/>
        <end position="43"/>
    </location>
</feature>
<feature type="region of interest" description="Disordered" evidence="1">
    <location>
        <begin position="204"/>
        <end position="259"/>
    </location>
</feature>
<dbReference type="Proteomes" id="UP001367676">
    <property type="component" value="Unassembled WGS sequence"/>
</dbReference>
<dbReference type="EMBL" id="JBBCAQ010000032">
    <property type="protein sequence ID" value="KAK7583947.1"/>
    <property type="molecule type" value="Genomic_DNA"/>
</dbReference>
<reference evidence="2 3" key="1">
    <citation type="submission" date="2024-03" db="EMBL/GenBank/DDBJ databases">
        <title>Adaptation during the transition from Ophiocordyceps entomopathogen to insect associate is accompanied by gene loss and intensified selection.</title>
        <authorList>
            <person name="Ward C.M."/>
            <person name="Onetto C.A."/>
            <person name="Borneman A.R."/>
        </authorList>
    </citation>
    <scope>NUCLEOTIDE SEQUENCE [LARGE SCALE GENOMIC DNA]</scope>
    <source>
        <strain evidence="2">AWRI1</strain>
        <tissue evidence="2">Single Adult Female</tissue>
    </source>
</reference>
<comment type="caution">
    <text evidence="2">The sequence shown here is derived from an EMBL/GenBank/DDBJ whole genome shotgun (WGS) entry which is preliminary data.</text>
</comment>
<organism evidence="2 3">
    <name type="scientific">Parthenolecanium corni</name>
    <dbReference type="NCBI Taxonomy" id="536013"/>
    <lineage>
        <taxon>Eukaryota</taxon>
        <taxon>Metazoa</taxon>
        <taxon>Ecdysozoa</taxon>
        <taxon>Arthropoda</taxon>
        <taxon>Hexapoda</taxon>
        <taxon>Insecta</taxon>
        <taxon>Pterygota</taxon>
        <taxon>Neoptera</taxon>
        <taxon>Paraneoptera</taxon>
        <taxon>Hemiptera</taxon>
        <taxon>Sternorrhyncha</taxon>
        <taxon>Coccoidea</taxon>
        <taxon>Coccidae</taxon>
        <taxon>Parthenolecanium</taxon>
    </lineage>
</organism>
<proteinExistence type="predicted"/>
<feature type="compositionally biased region" description="Polar residues" evidence="1">
    <location>
        <begin position="250"/>
        <end position="259"/>
    </location>
</feature>
<keyword evidence="3" id="KW-1185">Reference proteome</keyword>
<evidence type="ECO:0000256" key="1">
    <source>
        <dbReference type="SAM" id="MobiDB-lite"/>
    </source>
</evidence>
<evidence type="ECO:0000313" key="3">
    <source>
        <dbReference type="Proteomes" id="UP001367676"/>
    </source>
</evidence>
<protein>
    <submittedName>
        <fullName evidence="2">Uncharacterized protein</fullName>
    </submittedName>
</protein>
<name>A0AAN9TR49_9HEMI</name>
<gene>
    <name evidence="2" type="ORF">V9T40_004910</name>
</gene>
<accession>A0AAN9TR49</accession>
<dbReference type="AlphaFoldDB" id="A0AAN9TR49"/>
<evidence type="ECO:0000313" key="2">
    <source>
        <dbReference type="EMBL" id="KAK7583947.1"/>
    </source>
</evidence>
<sequence>MENPVSSGDPIAHGSLTSSQKLSYRKRCTEEHRGCPSSKQMKSEVWSGSNEIVVTRTKRHEMQNFKDDFEEKSEICVLAKCLSEFSDTKFNIVKESLMSTSLDQIAAAFRARKRADNELFVNKFLADIAPDKNEIAEEELKKEISKDIFRKAVLSSTHNYTDKPKAVPLKSPVKVSMKAAVPLPEVTESSAAVKTNGLVIKMDSSPPKVVRLPSAKSITPPKTAAKTSPVKPALSRNNSRGDNIVLPVKSESSNELEWK</sequence>